<evidence type="ECO:0000256" key="3">
    <source>
        <dbReference type="ARBA" id="ARBA00007571"/>
    </source>
</evidence>
<dbReference type="Proteomes" id="UP000196331">
    <property type="component" value="Unassembled WGS sequence"/>
</dbReference>
<dbReference type="NCBIfam" id="NF002299">
    <property type="entry name" value="PRK01222.1-6"/>
    <property type="match status" value="1"/>
</dbReference>
<dbReference type="FunFam" id="3.20.20.70:FF:000075">
    <property type="entry name" value="Tryptophan biosynthesis protein TRP1"/>
    <property type="match status" value="1"/>
</dbReference>
<dbReference type="OrthoDB" id="9796196at2"/>
<organism evidence="12 13">
    <name type="scientific">Halomonas citrativorans</name>
    <dbReference type="NCBI Taxonomy" id="2742612"/>
    <lineage>
        <taxon>Bacteria</taxon>
        <taxon>Pseudomonadati</taxon>
        <taxon>Pseudomonadota</taxon>
        <taxon>Gammaproteobacteria</taxon>
        <taxon>Oceanospirillales</taxon>
        <taxon>Halomonadaceae</taxon>
        <taxon>Halomonas</taxon>
    </lineage>
</organism>
<evidence type="ECO:0000256" key="9">
    <source>
        <dbReference type="ARBA" id="ARBA00023235"/>
    </source>
</evidence>
<gene>
    <name evidence="10" type="primary">trpF</name>
    <name evidence="12" type="ORF">CZ787_06835</name>
</gene>
<evidence type="ECO:0000313" key="12">
    <source>
        <dbReference type="EMBL" id="SJN11876.1"/>
    </source>
</evidence>
<evidence type="ECO:0000259" key="11">
    <source>
        <dbReference type="Pfam" id="PF00697"/>
    </source>
</evidence>
<dbReference type="CDD" id="cd00405">
    <property type="entry name" value="PRAI"/>
    <property type="match status" value="1"/>
</dbReference>
<dbReference type="NCBIfam" id="NF002298">
    <property type="entry name" value="PRK01222.1-4"/>
    <property type="match status" value="1"/>
</dbReference>
<dbReference type="GO" id="GO:0000162">
    <property type="term" value="P:L-tryptophan biosynthetic process"/>
    <property type="evidence" value="ECO:0007669"/>
    <property type="project" value="UniProtKB-UniRule"/>
</dbReference>
<dbReference type="RefSeq" id="WP_087107456.1">
    <property type="nucleotide sequence ID" value="NZ_FUKM01000028.1"/>
</dbReference>
<keyword evidence="9 10" id="KW-0413">Isomerase</keyword>
<dbReference type="GO" id="GO:0004640">
    <property type="term" value="F:phosphoribosylanthranilate isomerase activity"/>
    <property type="evidence" value="ECO:0007669"/>
    <property type="project" value="UniProtKB-UniRule"/>
</dbReference>
<evidence type="ECO:0000256" key="6">
    <source>
        <dbReference type="ARBA" id="ARBA00022605"/>
    </source>
</evidence>
<dbReference type="InterPro" id="IPR001240">
    <property type="entry name" value="PRAI_dom"/>
</dbReference>
<comment type="pathway">
    <text evidence="2 10">Amino-acid biosynthesis; L-tryptophan biosynthesis; L-tryptophan from chorismate: step 3/5.</text>
</comment>
<dbReference type="Pfam" id="PF00697">
    <property type="entry name" value="PRAI"/>
    <property type="match status" value="1"/>
</dbReference>
<sequence length="212" mass="23117">MKTLSPMRTRVKFCGLTRSDDIKKAVMLGADALGFVMWPKSARSITLEQLETLSGEVPAFVTRVGLFVDQSVDVIQQCLPYLDMIQFHGDESPAFCAQFGRPWIKALRMRDDIDLSQAAVDYHQAQALLLDAYRPGTPGGTGEVFDWSRIPAKLAKPVILAGGLTVDNIASAVHQVAPYAVDVSGGIEAAHGRKDVEKMTLFIQQVALADAR</sequence>
<feature type="domain" description="N-(5'phosphoribosyl) anthranilate isomerase (PRAI)" evidence="11">
    <location>
        <begin position="12"/>
        <end position="205"/>
    </location>
</feature>
<evidence type="ECO:0000256" key="4">
    <source>
        <dbReference type="ARBA" id="ARBA00012572"/>
    </source>
</evidence>
<dbReference type="PANTHER" id="PTHR42894">
    <property type="entry name" value="N-(5'-PHOSPHORIBOSYL)ANTHRANILATE ISOMERASE"/>
    <property type="match status" value="1"/>
</dbReference>
<keyword evidence="7 10" id="KW-0822">Tryptophan biosynthesis</keyword>
<dbReference type="HAMAP" id="MF_00135">
    <property type="entry name" value="PRAI"/>
    <property type="match status" value="1"/>
</dbReference>
<accession>A0A1R4HWN9</accession>
<dbReference type="Gene3D" id="3.20.20.70">
    <property type="entry name" value="Aldolase class I"/>
    <property type="match status" value="1"/>
</dbReference>
<dbReference type="SUPFAM" id="SSF51366">
    <property type="entry name" value="Ribulose-phoshate binding barrel"/>
    <property type="match status" value="1"/>
</dbReference>
<dbReference type="EC" id="5.3.1.24" evidence="4 10"/>
<comment type="catalytic activity">
    <reaction evidence="1 10">
        <text>N-(5-phospho-beta-D-ribosyl)anthranilate = 1-(2-carboxyphenylamino)-1-deoxy-D-ribulose 5-phosphate</text>
        <dbReference type="Rhea" id="RHEA:21540"/>
        <dbReference type="ChEBI" id="CHEBI:18277"/>
        <dbReference type="ChEBI" id="CHEBI:58613"/>
        <dbReference type="EC" id="5.3.1.24"/>
    </reaction>
</comment>
<dbReference type="InterPro" id="IPR011060">
    <property type="entry name" value="RibuloseP-bd_barrel"/>
</dbReference>
<name>A0A1R4HWN9_9GAMM</name>
<dbReference type="InterPro" id="IPR044643">
    <property type="entry name" value="TrpF_fam"/>
</dbReference>
<evidence type="ECO:0000256" key="10">
    <source>
        <dbReference type="HAMAP-Rule" id="MF_00135"/>
    </source>
</evidence>
<evidence type="ECO:0000256" key="7">
    <source>
        <dbReference type="ARBA" id="ARBA00022822"/>
    </source>
</evidence>
<evidence type="ECO:0000256" key="5">
    <source>
        <dbReference type="ARBA" id="ARBA00022272"/>
    </source>
</evidence>
<dbReference type="AlphaFoldDB" id="A0A1R4HWN9"/>
<dbReference type="UniPathway" id="UPA00035">
    <property type="reaction ID" value="UER00042"/>
</dbReference>
<comment type="similarity">
    <text evidence="3 10">Belongs to the TrpF family.</text>
</comment>
<evidence type="ECO:0000256" key="8">
    <source>
        <dbReference type="ARBA" id="ARBA00023141"/>
    </source>
</evidence>
<protein>
    <recommendedName>
        <fullName evidence="5 10">N-(5'-phosphoribosyl)anthranilate isomerase</fullName>
        <shortName evidence="10">PRAI</shortName>
        <ecNumber evidence="4 10">5.3.1.24</ecNumber>
    </recommendedName>
</protein>
<keyword evidence="6 10" id="KW-0028">Amino-acid biosynthesis</keyword>
<dbReference type="EMBL" id="FUKM01000028">
    <property type="protein sequence ID" value="SJN11876.1"/>
    <property type="molecule type" value="Genomic_DNA"/>
</dbReference>
<dbReference type="PANTHER" id="PTHR42894:SF1">
    <property type="entry name" value="N-(5'-PHOSPHORIBOSYL)ANTHRANILATE ISOMERASE"/>
    <property type="match status" value="1"/>
</dbReference>
<reference evidence="12 13" key="1">
    <citation type="submission" date="2017-02" db="EMBL/GenBank/DDBJ databases">
        <authorList>
            <person name="Dridi B."/>
        </authorList>
    </citation>
    <scope>NUCLEOTIDE SEQUENCE [LARGE SCALE GENOMIC DNA]</scope>
    <source>
        <strain evidence="12 13">JB380</strain>
    </source>
</reference>
<proteinExistence type="inferred from homology"/>
<evidence type="ECO:0000256" key="2">
    <source>
        <dbReference type="ARBA" id="ARBA00004664"/>
    </source>
</evidence>
<evidence type="ECO:0000256" key="1">
    <source>
        <dbReference type="ARBA" id="ARBA00001164"/>
    </source>
</evidence>
<evidence type="ECO:0000313" key="13">
    <source>
        <dbReference type="Proteomes" id="UP000196331"/>
    </source>
</evidence>
<keyword evidence="8 10" id="KW-0057">Aromatic amino acid biosynthesis</keyword>
<comment type="caution">
    <text evidence="12">The sequence shown here is derived from an EMBL/GenBank/DDBJ whole genome shotgun (WGS) entry which is preliminary data.</text>
</comment>
<dbReference type="InterPro" id="IPR013785">
    <property type="entry name" value="Aldolase_TIM"/>
</dbReference>